<dbReference type="GO" id="GO:0051301">
    <property type="term" value="P:cell division"/>
    <property type="evidence" value="ECO:0007669"/>
    <property type="project" value="UniProtKB-KW"/>
</dbReference>
<evidence type="ECO:0000256" key="6">
    <source>
        <dbReference type="ARBA" id="ARBA00022776"/>
    </source>
</evidence>
<dbReference type="Pfam" id="PF12348">
    <property type="entry name" value="CLASP_N"/>
    <property type="match status" value="1"/>
</dbReference>
<evidence type="ECO:0000313" key="10">
    <source>
        <dbReference type="Proteomes" id="UP000095085"/>
    </source>
</evidence>
<keyword evidence="4" id="KW-0132">Cell division</keyword>
<reference evidence="10" key="1">
    <citation type="submission" date="2016-05" db="EMBL/GenBank/DDBJ databases">
        <title>Comparative genomics of biotechnologically important yeasts.</title>
        <authorList>
            <consortium name="DOE Joint Genome Institute"/>
            <person name="Riley R."/>
            <person name="Haridas S."/>
            <person name="Wolfe K.H."/>
            <person name="Lopes M.R."/>
            <person name="Hittinger C.T."/>
            <person name="Goker M."/>
            <person name="Salamov A."/>
            <person name="Wisecaver J."/>
            <person name="Long T.M."/>
            <person name="Aerts A.L."/>
            <person name="Barry K."/>
            <person name="Choi C."/>
            <person name="Clum A."/>
            <person name="Coughlan A.Y."/>
            <person name="Deshpande S."/>
            <person name="Douglass A.P."/>
            <person name="Hanson S.J."/>
            <person name="Klenk H.-P."/>
            <person name="Labutti K."/>
            <person name="Lapidus A."/>
            <person name="Lindquist E."/>
            <person name="Lipzen A."/>
            <person name="Meier-Kolthoff J.P."/>
            <person name="Ohm R.A."/>
            <person name="Otillar R.P."/>
            <person name="Pangilinan J."/>
            <person name="Peng Y."/>
            <person name="Rokas A."/>
            <person name="Rosa C.A."/>
            <person name="Scheuner C."/>
            <person name="Sibirny A.A."/>
            <person name="Slot J.C."/>
            <person name="Stielow J.B."/>
            <person name="Sun H."/>
            <person name="Kurtzman C.P."/>
            <person name="Blackwell M."/>
            <person name="Grigoriev I.V."/>
            <person name="Jeffries T.W."/>
        </authorList>
    </citation>
    <scope>NUCLEOTIDE SEQUENCE [LARGE SCALE GENOMIC DNA]</scope>
    <source>
        <strain evidence="10">NRRL Y-1933</strain>
    </source>
</reference>
<dbReference type="Proteomes" id="UP000095085">
    <property type="component" value="Unassembled WGS sequence"/>
</dbReference>
<evidence type="ECO:0000313" key="9">
    <source>
        <dbReference type="EMBL" id="ODV64882.1"/>
    </source>
</evidence>
<feature type="compositionally biased region" description="Polar residues" evidence="7">
    <location>
        <begin position="736"/>
        <end position="747"/>
    </location>
</feature>
<organism evidence="9 10">
    <name type="scientific">Hyphopichia burtonii NRRL Y-1933</name>
    <dbReference type="NCBI Taxonomy" id="984485"/>
    <lineage>
        <taxon>Eukaryota</taxon>
        <taxon>Fungi</taxon>
        <taxon>Dikarya</taxon>
        <taxon>Ascomycota</taxon>
        <taxon>Saccharomycotina</taxon>
        <taxon>Pichiomycetes</taxon>
        <taxon>Debaryomycetaceae</taxon>
        <taxon>Hyphopichia</taxon>
    </lineage>
</organism>
<dbReference type="GeneID" id="30996495"/>
<name>A0A1E4RC97_9ASCO</name>
<dbReference type="EMBL" id="KV454546">
    <property type="protein sequence ID" value="ODV64882.1"/>
    <property type="molecule type" value="Genomic_DNA"/>
</dbReference>
<comment type="similarity">
    <text evidence="2">Belongs to the CLASP family.</text>
</comment>
<keyword evidence="10" id="KW-1185">Reference proteome</keyword>
<dbReference type="Gene3D" id="1.25.10.10">
    <property type="entry name" value="Leucine-rich Repeat Variant"/>
    <property type="match status" value="2"/>
</dbReference>
<dbReference type="GO" id="GO:0005815">
    <property type="term" value="C:microtubule organizing center"/>
    <property type="evidence" value="ECO:0007669"/>
    <property type="project" value="TreeGrafter"/>
</dbReference>
<feature type="region of interest" description="Disordered" evidence="7">
    <location>
        <begin position="1077"/>
        <end position="1161"/>
    </location>
</feature>
<dbReference type="GO" id="GO:1990023">
    <property type="term" value="C:mitotic spindle midzone"/>
    <property type="evidence" value="ECO:0007669"/>
    <property type="project" value="TreeGrafter"/>
</dbReference>
<evidence type="ECO:0000256" key="5">
    <source>
        <dbReference type="ARBA" id="ARBA00022701"/>
    </source>
</evidence>
<comment type="subcellular location">
    <subcellularLocation>
        <location evidence="1">Cytoplasm</location>
        <location evidence="1">Cytoskeleton</location>
        <location evidence="1">Spindle</location>
    </subcellularLocation>
</comment>
<dbReference type="InterPro" id="IPR011989">
    <property type="entry name" value="ARM-like"/>
</dbReference>
<dbReference type="STRING" id="984485.A0A1E4RC97"/>
<evidence type="ECO:0000256" key="1">
    <source>
        <dbReference type="ARBA" id="ARBA00004186"/>
    </source>
</evidence>
<dbReference type="GO" id="GO:0005876">
    <property type="term" value="C:spindle microtubule"/>
    <property type="evidence" value="ECO:0007669"/>
    <property type="project" value="TreeGrafter"/>
</dbReference>
<evidence type="ECO:0000256" key="3">
    <source>
        <dbReference type="ARBA" id="ARBA00016012"/>
    </source>
</evidence>
<protein>
    <recommendedName>
        <fullName evidence="3">Protein STU1</fullName>
    </recommendedName>
</protein>
<proteinExistence type="inferred from homology"/>
<dbReference type="RefSeq" id="XP_020073949.1">
    <property type="nucleotide sequence ID" value="XM_020221946.1"/>
</dbReference>
<feature type="domain" description="TOG" evidence="8">
    <location>
        <begin position="372"/>
        <end position="618"/>
    </location>
</feature>
<feature type="compositionally biased region" description="Polar residues" evidence="7">
    <location>
        <begin position="279"/>
        <end position="344"/>
    </location>
</feature>
<dbReference type="InterPro" id="IPR024395">
    <property type="entry name" value="CLASP_N_dom"/>
</dbReference>
<feature type="compositionally biased region" description="Polar residues" evidence="7">
    <location>
        <begin position="661"/>
        <end position="679"/>
    </location>
</feature>
<dbReference type="SMART" id="SM01349">
    <property type="entry name" value="TOG"/>
    <property type="match status" value="1"/>
</dbReference>
<evidence type="ECO:0000256" key="4">
    <source>
        <dbReference type="ARBA" id="ARBA00022618"/>
    </source>
</evidence>
<feature type="compositionally biased region" description="Basic and acidic residues" evidence="7">
    <location>
        <begin position="643"/>
        <end position="655"/>
    </location>
</feature>
<keyword evidence="6" id="KW-0498">Mitosis</keyword>
<feature type="compositionally biased region" description="Basic and acidic residues" evidence="7">
    <location>
        <begin position="1109"/>
        <end position="1119"/>
    </location>
</feature>
<evidence type="ECO:0000256" key="2">
    <source>
        <dbReference type="ARBA" id="ARBA00009549"/>
    </source>
</evidence>
<feature type="compositionally biased region" description="Low complexity" evidence="7">
    <location>
        <begin position="714"/>
        <end position="725"/>
    </location>
</feature>
<feature type="region of interest" description="Disordered" evidence="7">
    <location>
        <begin position="256"/>
        <end position="344"/>
    </location>
</feature>
<evidence type="ECO:0000256" key="7">
    <source>
        <dbReference type="SAM" id="MobiDB-lite"/>
    </source>
</evidence>
<evidence type="ECO:0000259" key="8">
    <source>
        <dbReference type="SMART" id="SM01349"/>
    </source>
</evidence>
<accession>A0A1E4RC97</accession>
<dbReference type="InterPro" id="IPR016024">
    <property type="entry name" value="ARM-type_fold"/>
</dbReference>
<dbReference type="GO" id="GO:0005881">
    <property type="term" value="C:cytoplasmic microtubule"/>
    <property type="evidence" value="ECO:0007669"/>
    <property type="project" value="TreeGrafter"/>
</dbReference>
<feature type="compositionally biased region" description="Acidic residues" evidence="7">
    <location>
        <begin position="1077"/>
        <end position="1089"/>
    </location>
</feature>
<dbReference type="InterPro" id="IPR034085">
    <property type="entry name" value="TOG"/>
</dbReference>
<keyword evidence="5" id="KW-0493">Microtubule</keyword>
<gene>
    <name evidence="9" type="ORF">HYPBUDRAFT_154193</name>
</gene>
<dbReference type="OrthoDB" id="46159at2759"/>
<keyword evidence="6" id="KW-0131">Cell cycle</keyword>
<feature type="compositionally biased region" description="Basic and acidic residues" evidence="7">
    <location>
        <begin position="726"/>
        <end position="735"/>
    </location>
</feature>
<dbReference type="GO" id="GO:0060172">
    <property type="term" value="P:astral microtubule depolymerization"/>
    <property type="evidence" value="ECO:0007669"/>
    <property type="project" value="TreeGrafter"/>
</dbReference>
<feature type="compositionally biased region" description="Polar residues" evidence="7">
    <location>
        <begin position="1132"/>
        <end position="1148"/>
    </location>
</feature>
<dbReference type="GO" id="GO:0090307">
    <property type="term" value="P:mitotic spindle assembly"/>
    <property type="evidence" value="ECO:0007669"/>
    <property type="project" value="TreeGrafter"/>
</dbReference>
<dbReference type="PANTHER" id="PTHR21567">
    <property type="entry name" value="CLASP"/>
    <property type="match status" value="1"/>
</dbReference>
<sequence>MLSQVVPSEELFNVVTSSNTTSEEKLQLIMNLKSHVKRDFVDITQVPKYLESLSVAIDIADPTILSNSFSVLSHLVKRVSIQDRSGDVLRNLSYLVLPIIINRLGDLKSNIKAAAKKALEAYWLTASKEVERAIMDIGLTHNSPKVVIESINWLTYIIVDVNRHFKLDPFVASLVNVLNLFPVDNNVYLAVKELFKSYYDMKHNRLYKFDLQREFDLQHIPANIKQSILSEIDLTAAELHVQKRKLSLSMGISASKTTSPPALSSVPAFSPPEIHTADPQMSNVKPRLSSGSLRQTSRPTSLTNLNGLNRSNTISHTNSHNGVSRPSRLTQSVSSSNMQAETSSVGDVDAELTKLVQKIPNYALDTSIKGVDCFDGEDLYARITEIMHHFENRETEFNWAARERSIIFLRSLLRGNSADNFPEDLITGFRDVSDAICKAITSLRTTLSSHGCQLAKELALFLKSSADSVLDLLMPTLIKLCSATKNIASTNANMALCIIFLNSSFSYNRMNKILVASNEKNISPRSFSGLWLQIYVTRYHNSHAFLTPNLSTGNNGIDISKKILGKLLNDHNPTVRQSAKDTYWCFWTKFKTEAESFLSGFDLNIIKGVERSKPKGLSSNTAAAHGIPPKKTRPSIKDSIIAKNREMKSKQREAESGPLSRPSSRPTTRPASRITSRLSVENLDKDLNHRSSRIFSDSSKKAPNKIIGAPKRTSSVSSLNSPVDSIRFETRKRSDSATSLRSMQGQDGHTRVDLNQDLSLEVQPFDKKNDFILKLLSSNKAGNNHEGVNMLKYAIMCNEELSDETSTLLRKVSIEHPETLKDLLLGESLFKKSSKYFEPEDLIRLCSLLLDASDDTVQLLISVLEVDDIYKSSATILSYIANISNIIDDGQLTMQIIKHKATMTNMLLELLHKCLDRIPINDGQFIKLVTVLFELINLLQLGDSFASLSVLFKQLFSINSTLFSTELQMVNDITKDEVERIIGVNRSYEQSEHTNYGGLLDLTKVNFNKISDTSPLKHNSDFTMLVPSRRAGPDSTIVFNNGLAQKQSAKTLNAMDIDEVRSINLDAEPHFDKEVEDNIDFDDDDDDNEIPVNHTIQSDNEDDNSAENKSVDKNDEFFFNKDQAPSKDATPIKNSASSELQNSTNELTGTPRLIPNNIFNNSDGKNRGELFSKFNQNESNELVEDFAQVKITELKKNQINSKDSAQSLIDKVDSQRSELNSKDSIQTFIDKVDPFSKMSNKNKPITIFHDDTVSGSPQKVKDYNFSELNWFNFQMAKLNAEKSESKPSSESDKSITHFQHLCESLRRPETSREDLIELLAYLQEHQSSEFAHYFENDGQRLLEDSLWRFFDSRMHDVHKSMILGGLMILKQLLINRSSMSLDSIWQVLTKLSHQLEDNLNELALAISETFDEILCGMYSTSSLLTCTINTLRGYQDENLKYSLLFVVDCLAKLLAMNSFNLLVDNAIIVQINDVLRPFVEHKDVDVRRLVILSYGRLLKASRVSQISHGNRLENSEEKNPMDAILQKFSVPQQKLVEYYSQE</sequence>
<feature type="region of interest" description="Disordered" evidence="7">
    <location>
        <begin position="613"/>
        <end position="752"/>
    </location>
</feature>
<dbReference type="GO" id="GO:0008017">
    <property type="term" value="F:microtubule binding"/>
    <property type="evidence" value="ECO:0007669"/>
    <property type="project" value="TreeGrafter"/>
</dbReference>
<dbReference type="SUPFAM" id="SSF48371">
    <property type="entry name" value="ARM repeat"/>
    <property type="match status" value="1"/>
</dbReference>
<dbReference type="PANTHER" id="PTHR21567:SF9">
    <property type="entry name" value="CLIP-ASSOCIATING PROTEIN"/>
    <property type="match status" value="1"/>
</dbReference>